<dbReference type="Proteomes" id="UP000054248">
    <property type="component" value="Unassembled WGS sequence"/>
</dbReference>
<keyword evidence="3" id="KW-1185">Reference proteome</keyword>
<proteinExistence type="predicted"/>
<accession>A0A0C3K9L1</accession>
<reference evidence="2 3" key="1">
    <citation type="submission" date="2014-04" db="EMBL/GenBank/DDBJ databases">
        <authorList>
            <consortium name="DOE Joint Genome Institute"/>
            <person name="Kuo A."/>
            <person name="Girlanda M."/>
            <person name="Perotto S."/>
            <person name="Kohler A."/>
            <person name="Nagy L.G."/>
            <person name="Floudas D."/>
            <person name="Copeland A."/>
            <person name="Barry K.W."/>
            <person name="Cichocki N."/>
            <person name="Veneault-Fourrey C."/>
            <person name="LaButti K."/>
            <person name="Lindquist E.A."/>
            <person name="Lipzen A."/>
            <person name="Lundell T."/>
            <person name="Morin E."/>
            <person name="Murat C."/>
            <person name="Sun H."/>
            <person name="Tunlid A."/>
            <person name="Henrissat B."/>
            <person name="Grigoriev I.V."/>
            <person name="Hibbett D.S."/>
            <person name="Martin F."/>
            <person name="Nordberg H.P."/>
            <person name="Cantor M.N."/>
            <person name="Hua S.X."/>
        </authorList>
    </citation>
    <scope>NUCLEOTIDE SEQUENCE [LARGE SCALE GENOMIC DNA]</scope>
    <source>
        <strain evidence="2 3">MUT 4182</strain>
    </source>
</reference>
<name>A0A0C3K9L1_9AGAM</name>
<evidence type="ECO:0000256" key="1">
    <source>
        <dbReference type="SAM" id="MobiDB-lite"/>
    </source>
</evidence>
<evidence type="ECO:0000313" key="2">
    <source>
        <dbReference type="EMBL" id="KIO18093.1"/>
    </source>
</evidence>
<gene>
    <name evidence="2" type="ORF">M407DRAFT_162858</name>
</gene>
<reference evidence="3" key="2">
    <citation type="submission" date="2015-01" db="EMBL/GenBank/DDBJ databases">
        <title>Evolutionary Origins and Diversification of the Mycorrhizal Mutualists.</title>
        <authorList>
            <consortium name="DOE Joint Genome Institute"/>
            <consortium name="Mycorrhizal Genomics Consortium"/>
            <person name="Kohler A."/>
            <person name="Kuo A."/>
            <person name="Nagy L.G."/>
            <person name="Floudas D."/>
            <person name="Copeland A."/>
            <person name="Barry K.W."/>
            <person name="Cichocki N."/>
            <person name="Veneault-Fourrey C."/>
            <person name="LaButti K."/>
            <person name="Lindquist E.A."/>
            <person name="Lipzen A."/>
            <person name="Lundell T."/>
            <person name="Morin E."/>
            <person name="Murat C."/>
            <person name="Riley R."/>
            <person name="Ohm R."/>
            <person name="Sun H."/>
            <person name="Tunlid A."/>
            <person name="Henrissat B."/>
            <person name="Grigoriev I.V."/>
            <person name="Hibbett D.S."/>
            <person name="Martin F."/>
        </authorList>
    </citation>
    <scope>NUCLEOTIDE SEQUENCE [LARGE SCALE GENOMIC DNA]</scope>
    <source>
        <strain evidence="3">MUT 4182</strain>
    </source>
</reference>
<sequence length="93" mass="9498">MGTTTSPRMRAGKALRPNGVIGRERGADLGGPRSCSLAGAGGGNERGSTSFSAAEPAFGGAKKGCCWDPGQDANGGSQRLRLASLTDEWLMDK</sequence>
<dbReference type="EMBL" id="KN823313">
    <property type="protein sequence ID" value="KIO18093.1"/>
    <property type="molecule type" value="Genomic_DNA"/>
</dbReference>
<dbReference type="AlphaFoldDB" id="A0A0C3K9L1"/>
<evidence type="ECO:0000313" key="3">
    <source>
        <dbReference type="Proteomes" id="UP000054248"/>
    </source>
</evidence>
<protein>
    <submittedName>
        <fullName evidence="2">Uncharacterized protein</fullName>
    </submittedName>
</protein>
<feature type="region of interest" description="Disordered" evidence="1">
    <location>
        <begin position="1"/>
        <end position="54"/>
    </location>
</feature>
<dbReference type="HOGENOM" id="CLU_2401301_0_0_1"/>
<organism evidence="2 3">
    <name type="scientific">Tulasnella calospora MUT 4182</name>
    <dbReference type="NCBI Taxonomy" id="1051891"/>
    <lineage>
        <taxon>Eukaryota</taxon>
        <taxon>Fungi</taxon>
        <taxon>Dikarya</taxon>
        <taxon>Basidiomycota</taxon>
        <taxon>Agaricomycotina</taxon>
        <taxon>Agaricomycetes</taxon>
        <taxon>Cantharellales</taxon>
        <taxon>Tulasnellaceae</taxon>
        <taxon>Tulasnella</taxon>
    </lineage>
</organism>